<keyword evidence="5" id="KW-1185">Reference proteome</keyword>
<feature type="domain" description="J" evidence="3">
    <location>
        <begin position="261"/>
        <end position="324"/>
    </location>
</feature>
<evidence type="ECO:0000313" key="5">
    <source>
        <dbReference type="Proteomes" id="UP000255334"/>
    </source>
</evidence>
<accession>A0A370X4C4</accession>
<evidence type="ECO:0000259" key="3">
    <source>
        <dbReference type="PROSITE" id="PS50076"/>
    </source>
</evidence>
<sequence>MRHFRRLRVRAWRQARVPAATAMPASTTLSLELAGAWHGRCESKTHAFPTHPSGVVGDRALDVATDDAVRSRPALHLVRLQQLGRVAGVDRRGIRGDRGHHDPCVSLQEGAESFRSRRHGHRPGCGAMRAVRVEHCAQDQFAAALRRGSALPGGDDVAVARSARSHRHSRSAHQGQPWICRARQHRIARAECLSQLFRGSAEMTAVDIVVIAAGLFFGYRLVSNYLTPNTGDGQSGTRARHEPPRQDWEKHWEPAASKAPPWFEVLDVAETASAAEIEHAYRVKISQYHPDKVAQLGDDIRRLAETKSKDINAAYDMAMRLRRQ</sequence>
<evidence type="ECO:0000313" key="4">
    <source>
        <dbReference type="EMBL" id="RDS83196.1"/>
    </source>
</evidence>
<proteinExistence type="predicted"/>
<gene>
    <name evidence="4" type="ORF">DWU99_11640</name>
</gene>
<reference evidence="4 5" key="1">
    <citation type="submission" date="2018-07" db="EMBL/GenBank/DDBJ databases">
        <title>Dyella monticola sp. nov. and Dyella psychrodurans sp. nov. isolated from monsoon evergreen broad-leaved forest soil of Dinghu Mountain, China.</title>
        <authorList>
            <person name="Gao Z."/>
            <person name="Qiu L."/>
        </authorList>
    </citation>
    <scope>NUCLEOTIDE SEQUENCE [LARGE SCALE GENOMIC DNA]</scope>
    <source>
        <strain evidence="4 5">4MSK11</strain>
    </source>
</reference>
<dbReference type="PRINTS" id="PR00625">
    <property type="entry name" value="JDOMAIN"/>
</dbReference>
<feature type="compositionally biased region" description="Basic and acidic residues" evidence="2">
    <location>
        <begin position="239"/>
        <end position="251"/>
    </location>
</feature>
<comment type="caution">
    <text evidence="4">The sequence shown here is derived from an EMBL/GenBank/DDBJ whole genome shotgun (WGS) entry which is preliminary data.</text>
</comment>
<name>A0A370X4C4_9GAMM</name>
<dbReference type="InterPro" id="IPR036869">
    <property type="entry name" value="J_dom_sf"/>
</dbReference>
<dbReference type="Proteomes" id="UP000255334">
    <property type="component" value="Unassembled WGS sequence"/>
</dbReference>
<keyword evidence="1" id="KW-0143">Chaperone</keyword>
<feature type="region of interest" description="Disordered" evidence="2">
    <location>
        <begin position="230"/>
        <end position="251"/>
    </location>
</feature>
<dbReference type="SMART" id="SM00271">
    <property type="entry name" value="DnaJ"/>
    <property type="match status" value="1"/>
</dbReference>
<dbReference type="Pfam" id="PF00226">
    <property type="entry name" value="DnaJ"/>
    <property type="match status" value="1"/>
</dbReference>
<dbReference type="EMBL" id="QRBF01000004">
    <property type="protein sequence ID" value="RDS83196.1"/>
    <property type="molecule type" value="Genomic_DNA"/>
</dbReference>
<dbReference type="InterPro" id="IPR001623">
    <property type="entry name" value="DnaJ_domain"/>
</dbReference>
<dbReference type="SUPFAM" id="SSF46565">
    <property type="entry name" value="Chaperone J-domain"/>
    <property type="match status" value="1"/>
</dbReference>
<organism evidence="4 5">
    <name type="scientific">Dyella psychrodurans</name>
    <dbReference type="NCBI Taxonomy" id="1927960"/>
    <lineage>
        <taxon>Bacteria</taxon>
        <taxon>Pseudomonadati</taxon>
        <taxon>Pseudomonadota</taxon>
        <taxon>Gammaproteobacteria</taxon>
        <taxon>Lysobacterales</taxon>
        <taxon>Rhodanobacteraceae</taxon>
        <taxon>Dyella</taxon>
    </lineage>
</organism>
<dbReference type="Gene3D" id="1.10.287.110">
    <property type="entry name" value="DnaJ domain"/>
    <property type="match status" value="1"/>
</dbReference>
<evidence type="ECO:0000256" key="2">
    <source>
        <dbReference type="SAM" id="MobiDB-lite"/>
    </source>
</evidence>
<dbReference type="CDD" id="cd06257">
    <property type="entry name" value="DnaJ"/>
    <property type="match status" value="1"/>
</dbReference>
<dbReference type="PROSITE" id="PS50076">
    <property type="entry name" value="DNAJ_2"/>
    <property type="match status" value="1"/>
</dbReference>
<protein>
    <recommendedName>
        <fullName evidence="3">J domain-containing protein</fullName>
    </recommendedName>
</protein>
<dbReference type="AlphaFoldDB" id="A0A370X4C4"/>
<evidence type="ECO:0000256" key="1">
    <source>
        <dbReference type="ARBA" id="ARBA00023186"/>
    </source>
</evidence>